<gene>
    <name evidence="3" type="ORF">SAMN05428963_11577</name>
</gene>
<evidence type="ECO:0000256" key="2">
    <source>
        <dbReference type="SAM" id="Phobius"/>
    </source>
</evidence>
<name>A0A1T4SXS5_9HYPH</name>
<dbReference type="RefSeq" id="WP_078709793.1">
    <property type="nucleotide sequence ID" value="NZ_FUXL01000015.1"/>
</dbReference>
<dbReference type="EMBL" id="FUXL01000015">
    <property type="protein sequence ID" value="SKA32929.1"/>
    <property type="molecule type" value="Genomic_DNA"/>
</dbReference>
<accession>A0A1T4SXS5</accession>
<feature type="region of interest" description="Disordered" evidence="1">
    <location>
        <begin position="1"/>
        <end position="28"/>
    </location>
</feature>
<evidence type="ECO:0000256" key="1">
    <source>
        <dbReference type="SAM" id="MobiDB-lite"/>
    </source>
</evidence>
<dbReference type="Proteomes" id="UP000190135">
    <property type="component" value="Unassembled WGS sequence"/>
</dbReference>
<dbReference type="AlphaFoldDB" id="A0A1T4SXS5"/>
<evidence type="ECO:0000313" key="4">
    <source>
        <dbReference type="Proteomes" id="UP000190135"/>
    </source>
</evidence>
<organism evidence="3 4">
    <name type="scientific">Consotaella salsifontis</name>
    <dbReference type="NCBI Taxonomy" id="1365950"/>
    <lineage>
        <taxon>Bacteria</taxon>
        <taxon>Pseudomonadati</taxon>
        <taxon>Pseudomonadota</taxon>
        <taxon>Alphaproteobacteria</taxon>
        <taxon>Hyphomicrobiales</taxon>
        <taxon>Aurantimonadaceae</taxon>
        <taxon>Consotaella</taxon>
    </lineage>
</organism>
<protein>
    <submittedName>
        <fullName evidence="3">Uncharacterized protein</fullName>
    </submittedName>
</protein>
<sequence length="61" mass="6460">MKEAPVEARQGIADGAAPESRWSAMSGGAEDDPFWTGRRVRIAVIAGCAVFWLVVALALAM</sequence>
<keyword evidence="2" id="KW-1133">Transmembrane helix</keyword>
<keyword evidence="2" id="KW-0472">Membrane</keyword>
<feature type="transmembrane region" description="Helical" evidence="2">
    <location>
        <begin position="40"/>
        <end position="60"/>
    </location>
</feature>
<reference evidence="3 4" key="1">
    <citation type="submission" date="2017-02" db="EMBL/GenBank/DDBJ databases">
        <authorList>
            <person name="Peterson S.W."/>
        </authorList>
    </citation>
    <scope>NUCLEOTIDE SEQUENCE [LARGE SCALE GENOMIC DNA]</scope>
    <source>
        <strain evidence="3 4">USBA 369</strain>
    </source>
</reference>
<proteinExistence type="predicted"/>
<keyword evidence="2" id="KW-0812">Transmembrane</keyword>
<keyword evidence="4" id="KW-1185">Reference proteome</keyword>
<evidence type="ECO:0000313" key="3">
    <source>
        <dbReference type="EMBL" id="SKA32929.1"/>
    </source>
</evidence>